<accession>A0ABP9HPS0</accession>
<name>A0ABP9HPS0_9ACTN</name>
<comment type="caution">
    <text evidence="1">The sequence shown here is derived from an EMBL/GenBank/DDBJ whole genome shotgun (WGS) entry which is preliminary data.</text>
</comment>
<proteinExistence type="predicted"/>
<protein>
    <submittedName>
        <fullName evidence="1">Uncharacterized protein</fullName>
    </submittedName>
</protein>
<keyword evidence="2" id="KW-1185">Reference proteome</keyword>
<evidence type="ECO:0000313" key="1">
    <source>
        <dbReference type="EMBL" id="GAA4975345.1"/>
    </source>
</evidence>
<reference evidence="2" key="1">
    <citation type="journal article" date="2019" name="Int. J. Syst. Evol. Microbiol.">
        <title>The Global Catalogue of Microorganisms (GCM) 10K type strain sequencing project: providing services to taxonomists for standard genome sequencing and annotation.</title>
        <authorList>
            <consortium name="The Broad Institute Genomics Platform"/>
            <consortium name="The Broad Institute Genome Sequencing Center for Infectious Disease"/>
            <person name="Wu L."/>
            <person name="Ma J."/>
        </authorList>
    </citation>
    <scope>NUCLEOTIDE SEQUENCE [LARGE SCALE GENOMIC DNA]</scope>
    <source>
        <strain evidence="2">JCM 18126</strain>
    </source>
</reference>
<gene>
    <name evidence="1" type="ORF">GCM10023225_15570</name>
</gene>
<sequence>METPLSLHELVGDVLTTSDSDISTSDLDAAAAQVAATMVDSPDMYRYVASGPRGAHQHIAIGN</sequence>
<dbReference type="Proteomes" id="UP001501195">
    <property type="component" value="Unassembled WGS sequence"/>
</dbReference>
<dbReference type="EMBL" id="BAABIL010000204">
    <property type="protein sequence ID" value="GAA4975345.1"/>
    <property type="molecule type" value="Genomic_DNA"/>
</dbReference>
<organism evidence="1 2">
    <name type="scientific">Kineococcus glutinatus</name>
    <dbReference type="NCBI Taxonomy" id="1070872"/>
    <lineage>
        <taxon>Bacteria</taxon>
        <taxon>Bacillati</taxon>
        <taxon>Actinomycetota</taxon>
        <taxon>Actinomycetes</taxon>
        <taxon>Kineosporiales</taxon>
        <taxon>Kineosporiaceae</taxon>
        <taxon>Kineococcus</taxon>
    </lineage>
</organism>
<evidence type="ECO:0000313" key="2">
    <source>
        <dbReference type="Proteomes" id="UP001501195"/>
    </source>
</evidence>